<keyword evidence="2" id="KW-0812">Transmembrane</keyword>
<keyword evidence="2" id="KW-1133">Transmembrane helix</keyword>
<evidence type="ECO:0000256" key="2">
    <source>
        <dbReference type="SAM" id="Phobius"/>
    </source>
</evidence>
<dbReference type="HOGENOM" id="CLU_150413_0_0_1"/>
<evidence type="ECO:0000313" key="3">
    <source>
        <dbReference type="EMBL" id="EGO20739.1"/>
    </source>
</evidence>
<dbReference type="GeneID" id="18820955"/>
<reference evidence="3" key="1">
    <citation type="submission" date="2011-04" db="EMBL/GenBank/DDBJ databases">
        <title>Evolution of plant cell wall degrading machinery underlies the functional diversity of forest fungi.</title>
        <authorList>
            <consortium name="US DOE Joint Genome Institute (JGI-PGF)"/>
            <person name="Eastwood D.C."/>
            <person name="Floudas D."/>
            <person name="Binder M."/>
            <person name="Majcherczyk A."/>
            <person name="Schneider P."/>
            <person name="Aerts A."/>
            <person name="Asiegbu F.O."/>
            <person name="Baker S.E."/>
            <person name="Barry K."/>
            <person name="Bendiksby M."/>
            <person name="Blumentritt M."/>
            <person name="Coutinho P.M."/>
            <person name="Cullen D."/>
            <person name="Cullen D."/>
            <person name="Gathman A."/>
            <person name="Goodell B."/>
            <person name="Henrissat B."/>
            <person name="Ihrmark K."/>
            <person name="Kauserud H."/>
            <person name="Kohler A."/>
            <person name="LaButti K."/>
            <person name="Lapidus A."/>
            <person name="Lavin J.L."/>
            <person name="Lee Y.-H."/>
            <person name="Lindquist E."/>
            <person name="Lilly W."/>
            <person name="Lucas S."/>
            <person name="Morin E."/>
            <person name="Murat C."/>
            <person name="Oguiza J.A."/>
            <person name="Park J."/>
            <person name="Pisabarro A.G."/>
            <person name="Riley R."/>
            <person name="Rosling A."/>
            <person name="Salamov A."/>
            <person name="Schmidt O."/>
            <person name="Schmutz J."/>
            <person name="Skrede I."/>
            <person name="Stenlid J."/>
            <person name="Wiebenga A."/>
            <person name="Xie X."/>
            <person name="Kues U."/>
            <person name="Hibbett D.S."/>
            <person name="Hoffmeister D."/>
            <person name="Hogberg N."/>
            <person name="Martin F."/>
            <person name="Grigoriev I.V."/>
            <person name="Watkinson S.C."/>
        </authorList>
    </citation>
    <scope>NUCLEOTIDE SEQUENCE</scope>
    <source>
        <strain evidence="3">S7.9</strain>
    </source>
</reference>
<gene>
    <name evidence="3" type="ORF">SERLADRAFT_477194</name>
</gene>
<feature type="transmembrane region" description="Helical" evidence="2">
    <location>
        <begin position="20"/>
        <end position="37"/>
    </location>
</feature>
<keyword evidence="2" id="KW-0472">Membrane</keyword>
<dbReference type="RefSeq" id="XP_007322705.1">
    <property type="nucleotide sequence ID" value="XM_007322643.1"/>
</dbReference>
<dbReference type="KEGG" id="sla:SERLADRAFT_477194"/>
<feature type="non-terminal residue" evidence="3">
    <location>
        <position position="144"/>
    </location>
</feature>
<name>F8P8I3_SERL9</name>
<feature type="region of interest" description="Disordered" evidence="1">
    <location>
        <begin position="85"/>
        <end position="104"/>
    </location>
</feature>
<accession>F8P8I3</accession>
<dbReference type="Proteomes" id="UP000008064">
    <property type="component" value="Unassembled WGS sequence"/>
</dbReference>
<dbReference type="EMBL" id="GL945440">
    <property type="protein sequence ID" value="EGO20739.1"/>
    <property type="molecule type" value="Genomic_DNA"/>
</dbReference>
<evidence type="ECO:0000256" key="1">
    <source>
        <dbReference type="SAM" id="MobiDB-lite"/>
    </source>
</evidence>
<sequence>MAFTRRYEKERERDRAYHPVLVRLVIVWCYTWVWVWATNESAGWETHGTCPMKRLRAHNTFRSGRKAWDSRLKMYIYESKDRGFQRRKKEEEGWGKGKGEGETKKPPLFLPLPFLPKSSLIKKKVRDSVVLVPLMACFKREERE</sequence>
<organism>
    <name type="scientific">Serpula lacrymans var. lacrymans (strain S7.9)</name>
    <name type="common">Dry rot fungus</name>
    <dbReference type="NCBI Taxonomy" id="578457"/>
    <lineage>
        <taxon>Eukaryota</taxon>
        <taxon>Fungi</taxon>
        <taxon>Dikarya</taxon>
        <taxon>Basidiomycota</taxon>
        <taxon>Agaricomycotina</taxon>
        <taxon>Agaricomycetes</taxon>
        <taxon>Agaricomycetidae</taxon>
        <taxon>Boletales</taxon>
        <taxon>Coniophorineae</taxon>
        <taxon>Serpulaceae</taxon>
        <taxon>Serpula</taxon>
    </lineage>
</organism>
<dbReference type="AlphaFoldDB" id="F8P8I3"/>
<protein>
    <submittedName>
        <fullName evidence="3">Uncharacterized protein</fullName>
    </submittedName>
</protein>
<proteinExistence type="predicted"/>